<reference evidence="1 2" key="1">
    <citation type="submission" date="2024-03" db="EMBL/GenBank/DDBJ databases">
        <title>Human intestinal bacterial collection.</title>
        <authorList>
            <person name="Pauvert C."/>
            <person name="Hitch T.C.A."/>
            <person name="Clavel T."/>
        </authorList>
    </citation>
    <scope>NUCLEOTIDE SEQUENCE [LARGE SCALE GENOMIC DNA]</scope>
    <source>
        <strain evidence="1 2">CLA-AP-H34</strain>
    </source>
</reference>
<dbReference type="RefSeq" id="WP_349139907.1">
    <property type="nucleotide sequence ID" value="NZ_JBBMFT010000003.1"/>
</dbReference>
<proteinExistence type="predicted"/>
<name>A0ABV1ENZ1_9FIRM</name>
<dbReference type="EMBL" id="JBBMFT010000003">
    <property type="protein sequence ID" value="MEQ2456311.1"/>
    <property type="molecule type" value="Genomic_DNA"/>
</dbReference>
<evidence type="ECO:0000313" key="1">
    <source>
        <dbReference type="EMBL" id="MEQ2456311.1"/>
    </source>
</evidence>
<comment type="caution">
    <text evidence="1">The sequence shown here is derived from an EMBL/GenBank/DDBJ whole genome shotgun (WGS) entry which is preliminary data.</text>
</comment>
<dbReference type="Proteomes" id="UP001440599">
    <property type="component" value="Unassembled WGS sequence"/>
</dbReference>
<sequence>MKQANATQQAVEELGKAFGDVLTAGEYEFPTEDAPQKQHS</sequence>
<protein>
    <submittedName>
        <fullName evidence="1">Uncharacterized protein</fullName>
    </submittedName>
</protein>
<accession>A0ABV1ENZ1</accession>
<keyword evidence="2" id="KW-1185">Reference proteome</keyword>
<organism evidence="1 2">
    <name type="scientific">Flavonifractor hominis</name>
    <dbReference type="NCBI Taxonomy" id="3133178"/>
    <lineage>
        <taxon>Bacteria</taxon>
        <taxon>Bacillati</taxon>
        <taxon>Bacillota</taxon>
        <taxon>Clostridia</taxon>
        <taxon>Eubacteriales</taxon>
        <taxon>Oscillospiraceae</taxon>
        <taxon>Flavonifractor</taxon>
    </lineage>
</organism>
<gene>
    <name evidence="1" type="ORF">WMO45_07230</name>
</gene>
<evidence type="ECO:0000313" key="2">
    <source>
        <dbReference type="Proteomes" id="UP001440599"/>
    </source>
</evidence>